<sequence>MVAKKRLFVLVAALLVGGIALYLLINTLPLSLPPGQQKPGETPQKVYDHYVILEAGTDRMLMYVPLVVSVGDELITEENKRYQIVRIEENRAYARFVEYVGIPKDGQEDQKKK</sequence>
<evidence type="ECO:0000313" key="2">
    <source>
        <dbReference type="EMBL" id="MDT8902735.1"/>
    </source>
</evidence>
<evidence type="ECO:0000256" key="1">
    <source>
        <dbReference type="SAM" id="Phobius"/>
    </source>
</evidence>
<dbReference type="RefSeq" id="WP_413781210.1">
    <property type="nucleotide sequence ID" value="NZ_JAUOZS010000001.1"/>
</dbReference>
<dbReference type="EMBL" id="JAUOZS010000001">
    <property type="protein sequence ID" value="MDT8902735.1"/>
    <property type="molecule type" value="Genomic_DNA"/>
</dbReference>
<reference evidence="2 3" key="1">
    <citation type="submission" date="2023-07" db="EMBL/GenBank/DDBJ databases">
        <title>The novel representative of Negativicutes class, Anaeroselena agilis gen. nov. sp. nov.</title>
        <authorList>
            <person name="Prokofeva M.I."/>
            <person name="Elcheninov A.G."/>
            <person name="Klyukina A."/>
            <person name="Kublanov I.V."/>
            <person name="Frolov E.N."/>
            <person name="Podosokorskaya O.A."/>
        </authorList>
    </citation>
    <scope>NUCLEOTIDE SEQUENCE [LARGE SCALE GENOMIC DNA]</scope>
    <source>
        <strain evidence="2 3">4137-cl</strain>
    </source>
</reference>
<keyword evidence="1" id="KW-0472">Membrane</keyword>
<gene>
    <name evidence="2" type="ORF">Q4T40_15935</name>
</gene>
<evidence type="ECO:0000313" key="3">
    <source>
        <dbReference type="Proteomes" id="UP001254848"/>
    </source>
</evidence>
<comment type="caution">
    <text evidence="2">The sequence shown here is derived from an EMBL/GenBank/DDBJ whole genome shotgun (WGS) entry which is preliminary data.</text>
</comment>
<dbReference type="Proteomes" id="UP001254848">
    <property type="component" value="Unassembled WGS sequence"/>
</dbReference>
<proteinExistence type="predicted"/>
<name>A0ABU3P130_9FIRM</name>
<keyword evidence="1" id="KW-0812">Transmembrane</keyword>
<organism evidence="2 3">
    <name type="scientific">Anaeroselena agilis</name>
    <dbReference type="NCBI Taxonomy" id="3063788"/>
    <lineage>
        <taxon>Bacteria</taxon>
        <taxon>Bacillati</taxon>
        <taxon>Bacillota</taxon>
        <taxon>Negativicutes</taxon>
        <taxon>Acetonemataceae</taxon>
        <taxon>Anaeroselena</taxon>
    </lineage>
</organism>
<protein>
    <submittedName>
        <fullName evidence="2">Stage II sporulation protein P</fullName>
    </submittedName>
</protein>
<keyword evidence="1" id="KW-1133">Transmembrane helix</keyword>
<keyword evidence="3" id="KW-1185">Reference proteome</keyword>
<accession>A0ABU3P130</accession>
<feature type="transmembrane region" description="Helical" evidence="1">
    <location>
        <begin position="7"/>
        <end position="25"/>
    </location>
</feature>